<feature type="transmembrane region" description="Helical" evidence="2">
    <location>
        <begin position="32"/>
        <end position="55"/>
    </location>
</feature>
<keyword evidence="2" id="KW-1133">Transmembrane helix</keyword>
<proteinExistence type="predicted"/>
<evidence type="ECO:0000313" key="4">
    <source>
        <dbReference type="Proteomes" id="UP001651050"/>
    </source>
</evidence>
<organism evidence="3 4">
    <name type="scientific">Isoptericola peretonis</name>
    <dbReference type="NCBI Taxonomy" id="2918523"/>
    <lineage>
        <taxon>Bacteria</taxon>
        <taxon>Bacillati</taxon>
        <taxon>Actinomycetota</taxon>
        <taxon>Actinomycetes</taxon>
        <taxon>Micrococcales</taxon>
        <taxon>Promicromonosporaceae</taxon>
        <taxon>Isoptericola</taxon>
    </lineage>
</organism>
<evidence type="ECO:0000256" key="1">
    <source>
        <dbReference type="SAM" id="MobiDB-lite"/>
    </source>
</evidence>
<dbReference type="EMBL" id="JALQCY010000003">
    <property type="protein sequence ID" value="MCK9794097.1"/>
    <property type="molecule type" value="Genomic_DNA"/>
</dbReference>
<keyword evidence="2" id="KW-0812">Transmembrane</keyword>
<accession>A0ABT0J3Q0</accession>
<keyword evidence="4" id="KW-1185">Reference proteome</keyword>
<dbReference type="Proteomes" id="UP001651050">
    <property type="component" value="Unassembled WGS sequence"/>
</dbReference>
<sequence>MTQHEHPHHDHRPEHDDLSAVTTSPLRRYRGVGVLALVSVMAVTTSACGAIAEALHERSPGHTKAFTYDSGMDGKADGGLPSWVLHSA</sequence>
<evidence type="ECO:0000256" key="2">
    <source>
        <dbReference type="SAM" id="Phobius"/>
    </source>
</evidence>
<name>A0ABT0J3Q0_9MICO</name>
<comment type="caution">
    <text evidence="3">The sequence shown here is derived from an EMBL/GenBank/DDBJ whole genome shotgun (WGS) entry which is preliminary data.</text>
</comment>
<dbReference type="RefSeq" id="WP_416343953.1">
    <property type="nucleotide sequence ID" value="NZ_JALQCY010000003.1"/>
</dbReference>
<gene>
    <name evidence="3" type="ORF">M1843_10100</name>
</gene>
<evidence type="ECO:0000313" key="3">
    <source>
        <dbReference type="EMBL" id="MCK9794097.1"/>
    </source>
</evidence>
<protein>
    <submittedName>
        <fullName evidence="3">Uncharacterized protein</fullName>
    </submittedName>
</protein>
<reference evidence="3 4" key="1">
    <citation type="submission" date="2022-02" db="EMBL/GenBank/DDBJ databases">
        <title>The car tank lid bacteriome: a reservoir of bacteria with potential in bioremediation of fuel.</title>
        <authorList>
            <person name="Vidal-Verdu A."/>
            <person name="Gomez-Martinez D."/>
            <person name="Latorre-Perez A."/>
            <person name="Pereto J."/>
            <person name="Porcar M."/>
        </authorList>
    </citation>
    <scope>NUCLEOTIDE SEQUENCE [LARGE SCALE GENOMIC DNA]</scope>
    <source>
        <strain evidence="3 4">4D.3</strain>
    </source>
</reference>
<keyword evidence="2" id="KW-0472">Membrane</keyword>
<feature type="region of interest" description="Disordered" evidence="1">
    <location>
        <begin position="1"/>
        <end position="22"/>
    </location>
</feature>
<feature type="compositionally biased region" description="Basic and acidic residues" evidence="1">
    <location>
        <begin position="1"/>
        <end position="18"/>
    </location>
</feature>